<dbReference type="OrthoDB" id="5956360at2"/>
<reference evidence="3 4" key="1">
    <citation type="submission" date="2019-06" db="EMBL/GenBank/DDBJ databases">
        <title>A complete genome sequence for Luteibacter pinisoli MAH-14.</title>
        <authorList>
            <person name="Baltrus D.A."/>
        </authorList>
    </citation>
    <scope>NUCLEOTIDE SEQUENCE [LARGE SCALE GENOMIC DNA]</scope>
    <source>
        <strain evidence="3 4">MAH-14</strain>
    </source>
</reference>
<dbReference type="InterPro" id="IPR025240">
    <property type="entry name" value="DUF4189"/>
</dbReference>
<keyword evidence="4" id="KW-1185">Reference proteome</keyword>
<evidence type="ECO:0000259" key="2">
    <source>
        <dbReference type="Pfam" id="PF13827"/>
    </source>
</evidence>
<organism evidence="3 4">
    <name type="scientific">Luteibacter pinisoli</name>
    <dbReference type="NCBI Taxonomy" id="2589080"/>
    <lineage>
        <taxon>Bacteria</taxon>
        <taxon>Pseudomonadati</taxon>
        <taxon>Pseudomonadota</taxon>
        <taxon>Gammaproteobacteria</taxon>
        <taxon>Lysobacterales</taxon>
        <taxon>Rhodanobacteraceae</taxon>
        <taxon>Luteibacter</taxon>
    </lineage>
</organism>
<dbReference type="Pfam" id="PF13827">
    <property type="entry name" value="DUF4189"/>
    <property type="match status" value="1"/>
</dbReference>
<dbReference type="RefSeq" id="WP_139980911.1">
    <property type="nucleotide sequence ID" value="NZ_CP041046.1"/>
</dbReference>
<accession>A0A4Y5Z139</accession>
<dbReference type="Proteomes" id="UP000316093">
    <property type="component" value="Chromosome"/>
</dbReference>
<gene>
    <name evidence="3" type="ORF">FIV34_06755</name>
</gene>
<feature type="chain" id="PRO_5021354474" evidence="1">
    <location>
        <begin position="21"/>
        <end position="163"/>
    </location>
</feature>
<protein>
    <submittedName>
        <fullName evidence="3">DUF4189 domain-containing protein</fullName>
    </submittedName>
</protein>
<feature type="signal peptide" evidence="1">
    <location>
        <begin position="1"/>
        <end position="20"/>
    </location>
</feature>
<name>A0A4Y5Z139_9GAMM</name>
<evidence type="ECO:0000256" key="1">
    <source>
        <dbReference type="SAM" id="SignalP"/>
    </source>
</evidence>
<evidence type="ECO:0000313" key="4">
    <source>
        <dbReference type="Proteomes" id="UP000316093"/>
    </source>
</evidence>
<sequence length="163" mass="17406">MKFLVLSILITFGFIRPAFAEDGCPSGQYPQQGNGWRSCVPAGNSTPQGSDSQFVQPYREARWIALTADTTEGVLGHSADSRTEDEAVRSAIADCTAQGGRSCKVVTSAKNGCIAIAVGDTRFEADSGRTADEASTKVIDECTKYPSKNCKILYSGCVKPVLR</sequence>
<feature type="domain" description="DUF4189" evidence="2">
    <location>
        <begin position="63"/>
        <end position="157"/>
    </location>
</feature>
<proteinExistence type="predicted"/>
<dbReference type="KEGG" id="lpy:FIV34_06755"/>
<keyword evidence="1" id="KW-0732">Signal</keyword>
<dbReference type="EMBL" id="CP041046">
    <property type="protein sequence ID" value="QDE38921.1"/>
    <property type="molecule type" value="Genomic_DNA"/>
</dbReference>
<dbReference type="AlphaFoldDB" id="A0A4Y5Z139"/>
<evidence type="ECO:0000313" key="3">
    <source>
        <dbReference type="EMBL" id="QDE38921.1"/>
    </source>
</evidence>